<gene>
    <name evidence="1" type="ORF">GCWU000342_02021</name>
</gene>
<evidence type="ECO:0000313" key="2">
    <source>
        <dbReference type="Proteomes" id="UP000003494"/>
    </source>
</evidence>
<dbReference type="Proteomes" id="UP000003494">
    <property type="component" value="Unassembled WGS sequence"/>
</dbReference>
<protein>
    <submittedName>
        <fullName evidence="1">Uncharacterized protein</fullName>
    </submittedName>
</protein>
<organism evidence="1 2">
    <name type="scientific">Shuttleworthella satelles DSM 14600</name>
    <dbReference type="NCBI Taxonomy" id="626523"/>
    <lineage>
        <taxon>Bacteria</taxon>
        <taxon>Bacillati</taxon>
        <taxon>Bacillota</taxon>
        <taxon>Clostridia</taxon>
        <taxon>Lachnospirales</taxon>
        <taxon>Lachnospiraceae</taxon>
        <taxon>Shuttleworthella</taxon>
    </lineage>
</organism>
<dbReference type="AlphaFoldDB" id="C4GE75"/>
<sequence length="44" mass="4878">MPGLLKFVCTYNLSYHFSTPKIVLGNMCSSILKLSASRCRRPGS</sequence>
<proteinExistence type="predicted"/>
<evidence type="ECO:0000313" key="1">
    <source>
        <dbReference type="EMBL" id="EEP27327.1"/>
    </source>
</evidence>
<keyword evidence="2" id="KW-1185">Reference proteome</keyword>
<dbReference type="HOGENOM" id="CLU_3222046_0_0_9"/>
<dbReference type="EMBL" id="ACIP02000007">
    <property type="protein sequence ID" value="EEP27327.1"/>
    <property type="molecule type" value="Genomic_DNA"/>
</dbReference>
<dbReference type="STRING" id="626523.GCWU000342_02021"/>
<name>C4GE75_9FIRM</name>
<reference evidence="1" key="1">
    <citation type="submission" date="2009-04" db="EMBL/GenBank/DDBJ databases">
        <authorList>
            <person name="Weinstock G."/>
            <person name="Sodergren E."/>
            <person name="Clifton S."/>
            <person name="Fulton L."/>
            <person name="Fulton B."/>
            <person name="Courtney L."/>
            <person name="Fronick C."/>
            <person name="Harrison M."/>
            <person name="Strong C."/>
            <person name="Farmer C."/>
            <person name="Delahaunty K."/>
            <person name="Markovic C."/>
            <person name="Hall O."/>
            <person name="Minx P."/>
            <person name="Tomlinson C."/>
            <person name="Mitreva M."/>
            <person name="Nelson J."/>
            <person name="Hou S."/>
            <person name="Wollam A."/>
            <person name="Pepin K.H."/>
            <person name="Johnson M."/>
            <person name="Bhonagiri V."/>
            <person name="Nash W.E."/>
            <person name="Warren W."/>
            <person name="Chinwalla A."/>
            <person name="Mardis E.R."/>
            <person name="Wilson R.K."/>
        </authorList>
    </citation>
    <scope>NUCLEOTIDE SEQUENCE [LARGE SCALE GENOMIC DNA]</scope>
    <source>
        <strain evidence="1">DSM 14600</strain>
    </source>
</reference>
<comment type="caution">
    <text evidence="1">The sequence shown here is derived from an EMBL/GenBank/DDBJ whole genome shotgun (WGS) entry which is preliminary data.</text>
</comment>
<accession>C4GE75</accession>